<dbReference type="Proteomes" id="UP000593566">
    <property type="component" value="Unassembled WGS sequence"/>
</dbReference>
<organism evidence="1 2">
    <name type="scientific">Letharia lupina</name>
    <dbReference type="NCBI Taxonomy" id="560253"/>
    <lineage>
        <taxon>Eukaryota</taxon>
        <taxon>Fungi</taxon>
        <taxon>Dikarya</taxon>
        <taxon>Ascomycota</taxon>
        <taxon>Pezizomycotina</taxon>
        <taxon>Lecanoromycetes</taxon>
        <taxon>OSLEUM clade</taxon>
        <taxon>Lecanoromycetidae</taxon>
        <taxon>Lecanorales</taxon>
        <taxon>Lecanorineae</taxon>
        <taxon>Parmeliaceae</taxon>
        <taxon>Letharia</taxon>
    </lineage>
</organism>
<gene>
    <name evidence="1" type="ORF">HO133_002235</name>
</gene>
<sequence length="180" mass="19284">MRHPEAMFTHQELPSLLSSSEQGGSLIHTVNIAPLSLLLASMDPAPTANPHAELVTECFQECPALETPARNRSPTTPPDLELLKGSGWGGVIEPAVDKEEDHSQEGKVADVLLDEGCEEGNVPLGSQGWLPGLAGHGGDRISRGPQTSAVEDLSRLKKVRGCTLPSLKELGLDMYVKKQY</sequence>
<dbReference type="EMBL" id="JACCJB010000014">
    <property type="protein sequence ID" value="KAF6221380.1"/>
    <property type="molecule type" value="Genomic_DNA"/>
</dbReference>
<reference evidence="1 2" key="1">
    <citation type="journal article" date="2020" name="Genomics">
        <title>Complete, high-quality genomes from long-read metagenomic sequencing of two wolf lichen thalli reveals enigmatic genome architecture.</title>
        <authorList>
            <person name="McKenzie S.K."/>
            <person name="Walston R.F."/>
            <person name="Allen J.L."/>
        </authorList>
    </citation>
    <scope>NUCLEOTIDE SEQUENCE [LARGE SCALE GENOMIC DNA]</scope>
    <source>
        <strain evidence="1">WasteWater1</strain>
    </source>
</reference>
<dbReference type="GeneID" id="59330649"/>
<dbReference type="AlphaFoldDB" id="A0A8H6CDG6"/>
<name>A0A8H6CDG6_9LECA</name>
<evidence type="ECO:0000313" key="2">
    <source>
        <dbReference type="Proteomes" id="UP000593566"/>
    </source>
</evidence>
<proteinExistence type="predicted"/>
<keyword evidence="2" id="KW-1185">Reference proteome</keyword>
<protein>
    <submittedName>
        <fullName evidence="1">Uncharacterized protein</fullName>
    </submittedName>
</protein>
<comment type="caution">
    <text evidence="1">The sequence shown here is derived from an EMBL/GenBank/DDBJ whole genome shotgun (WGS) entry which is preliminary data.</text>
</comment>
<dbReference type="RefSeq" id="XP_037150815.1">
    <property type="nucleotide sequence ID" value="XM_037293162.1"/>
</dbReference>
<evidence type="ECO:0000313" key="1">
    <source>
        <dbReference type="EMBL" id="KAF6221380.1"/>
    </source>
</evidence>
<accession>A0A8H6CDG6</accession>